<dbReference type="EMBL" id="FWXI01000008">
    <property type="protein sequence ID" value="SMC75005.1"/>
    <property type="molecule type" value="Genomic_DNA"/>
</dbReference>
<organism evidence="2 3">
    <name type="scientific">Sporomusa malonica</name>
    <dbReference type="NCBI Taxonomy" id="112901"/>
    <lineage>
        <taxon>Bacteria</taxon>
        <taxon>Bacillati</taxon>
        <taxon>Bacillota</taxon>
        <taxon>Negativicutes</taxon>
        <taxon>Selenomonadales</taxon>
        <taxon>Sporomusaceae</taxon>
        <taxon>Sporomusa</taxon>
    </lineage>
</organism>
<proteinExistence type="predicted"/>
<evidence type="ECO:0000313" key="2">
    <source>
        <dbReference type="EMBL" id="SMC75005.1"/>
    </source>
</evidence>
<dbReference type="STRING" id="112901.SAMN04488500_10862"/>
<gene>
    <name evidence="2" type="ORF">SAMN04488500_10862</name>
</gene>
<protein>
    <submittedName>
        <fullName evidence="2">Uncharacterized protein</fullName>
    </submittedName>
</protein>
<keyword evidence="1" id="KW-0472">Membrane</keyword>
<feature type="transmembrane region" description="Helical" evidence="1">
    <location>
        <begin position="205"/>
        <end position="225"/>
    </location>
</feature>
<sequence>MHNQPRRPLMTISLYGVTYFHRQNPYMVAWLSALYPGFGHYLLNQYARATLLTLSEVTTNTLIHINEAIIYSFCGQFEMAKAVIKTHWLLGYVIIYFYAIWDSYRSTLVQNKMCQLAELENEPLRCTIIHPFEIQYLEQRNPWMAGFYSFFFPCLGQLYNHQWLLAFYGIIWWWIYLSLSHAHTSLLYLLHNNAQESIAVLNPHWLLFMPSVWGGSIYHAFYTALEHNRLFRLEQRQHLVDRYRNSEVRLFP</sequence>
<name>A0A1W2BPU4_9FIRM</name>
<feature type="transmembrane region" description="Helical" evidence="1">
    <location>
        <begin position="171"/>
        <end position="190"/>
    </location>
</feature>
<feature type="transmembrane region" description="Helical" evidence="1">
    <location>
        <begin position="82"/>
        <end position="101"/>
    </location>
</feature>
<evidence type="ECO:0000313" key="3">
    <source>
        <dbReference type="Proteomes" id="UP000192738"/>
    </source>
</evidence>
<keyword evidence="1" id="KW-1133">Transmembrane helix</keyword>
<dbReference type="Proteomes" id="UP000192738">
    <property type="component" value="Unassembled WGS sequence"/>
</dbReference>
<keyword evidence="1" id="KW-0812">Transmembrane</keyword>
<dbReference type="AlphaFoldDB" id="A0A1W2BPU4"/>
<keyword evidence="3" id="KW-1185">Reference proteome</keyword>
<reference evidence="2 3" key="1">
    <citation type="submission" date="2017-04" db="EMBL/GenBank/DDBJ databases">
        <authorList>
            <person name="Afonso C.L."/>
            <person name="Miller P.J."/>
            <person name="Scott M.A."/>
            <person name="Spackman E."/>
            <person name="Goraichik I."/>
            <person name="Dimitrov K.M."/>
            <person name="Suarez D.L."/>
            <person name="Swayne D.E."/>
        </authorList>
    </citation>
    <scope>NUCLEOTIDE SEQUENCE [LARGE SCALE GENOMIC DNA]</scope>
    <source>
        <strain evidence="2 3">DSM 5090</strain>
    </source>
</reference>
<evidence type="ECO:0000256" key="1">
    <source>
        <dbReference type="SAM" id="Phobius"/>
    </source>
</evidence>
<dbReference type="OrthoDB" id="1681403at2"/>
<accession>A0A1W2BPU4</accession>